<dbReference type="EMBL" id="BORW01000012">
    <property type="protein sequence ID" value="GIO67926.1"/>
    <property type="molecule type" value="Genomic_DNA"/>
</dbReference>
<evidence type="ECO:0008006" key="3">
    <source>
        <dbReference type="Google" id="ProtNLM"/>
    </source>
</evidence>
<dbReference type="RefSeq" id="WP_212950254.1">
    <property type="nucleotide sequence ID" value="NZ_BORW01000012.1"/>
</dbReference>
<dbReference type="Proteomes" id="UP000680638">
    <property type="component" value="Unassembled WGS sequence"/>
</dbReference>
<reference evidence="1 2" key="1">
    <citation type="submission" date="2021-03" db="EMBL/GenBank/DDBJ databases">
        <title>Antimicrobial resistance genes in bacteria isolated from Japanese honey, and their potential for conferring macrolide and lincosamide resistance in the American foulbrood pathogen Paenibacillus larvae.</title>
        <authorList>
            <person name="Okamoto M."/>
            <person name="Kumagai M."/>
            <person name="Kanamori H."/>
            <person name="Takamatsu D."/>
        </authorList>
    </citation>
    <scope>NUCLEOTIDE SEQUENCE [LARGE SCALE GENOMIC DNA]</scope>
    <source>
        <strain evidence="1 2">J21TS3</strain>
    </source>
</reference>
<comment type="caution">
    <text evidence="1">The sequence shown here is derived from an EMBL/GenBank/DDBJ whole genome shotgun (WGS) entry which is preliminary data.</text>
</comment>
<name>A0ABQ4LXB6_9BACL</name>
<sequence>MEVPITGFMVHSDDGSGHSHSLFITSWDGRPVRMHVHPFAGETSVDVGHYHRYAGKTDPAPSGVQHVHNYYVETTVDDQHAHVIRGTTGPAVPLPGGGHYHLFEGYTTVNGRIPHAHRYQGKTGNEAAY</sequence>
<protein>
    <recommendedName>
        <fullName evidence="3">YmaF family protein</fullName>
    </recommendedName>
</protein>
<dbReference type="Pfam" id="PF12788">
    <property type="entry name" value="YmaF"/>
    <property type="match status" value="1"/>
</dbReference>
<proteinExistence type="predicted"/>
<dbReference type="InterPro" id="IPR024307">
    <property type="entry name" value="YmaF"/>
</dbReference>
<keyword evidence="2" id="KW-1185">Reference proteome</keyword>
<accession>A0ABQ4LXB6</accession>
<evidence type="ECO:0000313" key="1">
    <source>
        <dbReference type="EMBL" id="GIO67926.1"/>
    </source>
</evidence>
<organism evidence="1 2">
    <name type="scientific">Paenibacillus cookii</name>
    <dbReference type="NCBI Taxonomy" id="157839"/>
    <lineage>
        <taxon>Bacteria</taxon>
        <taxon>Bacillati</taxon>
        <taxon>Bacillota</taxon>
        <taxon>Bacilli</taxon>
        <taxon>Bacillales</taxon>
        <taxon>Paenibacillaceae</taxon>
        <taxon>Paenibacillus</taxon>
    </lineage>
</organism>
<evidence type="ECO:0000313" key="2">
    <source>
        <dbReference type="Proteomes" id="UP000680638"/>
    </source>
</evidence>
<gene>
    <name evidence="1" type="ORF">J21TS3_27470</name>
</gene>